<organism evidence="2">
    <name type="scientific">Brassica oleracea</name>
    <name type="common">Wild cabbage</name>
    <dbReference type="NCBI Taxonomy" id="3712"/>
    <lineage>
        <taxon>Eukaryota</taxon>
        <taxon>Viridiplantae</taxon>
        <taxon>Streptophyta</taxon>
        <taxon>Embryophyta</taxon>
        <taxon>Tracheophyta</taxon>
        <taxon>Spermatophyta</taxon>
        <taxon>Magnoliopsida</taxon>
        <taxon>eudicotyledons</taxon>
        <taxon>Gunneridae</taxon>
        <taxon>Pentapetalae</taxon>
        <taxon>rosids</taxon>
        <taxon>malvids</taxon>
        <taxon>Brassicales</taxon>
        <taxon>Brassicaceae</taxon>
        <taxon>Brassiceae</taxon>
        <taxon>Brassica</taxon>
    </lineage>
</organism>
<evidence type="ECO:0000313" key="2">
    <source>
        <dbReference type="EMBL" id="VDC87757.1"/>
    </source>
</evidence>
<dbReference type="AlphaFoldDB" id="A0A3P6A6U6"/>
<reference evidence="2" key="1">
    <citation type="submission" date="2018-11" db="EMBL/GenBank/DDBJ databases">
        <authorList>
            <consortium name="Genoscope - CEA"/>
            <person name="William W."/>
        </authorList>
    </citation>
    <scope>NUCLEOTIDE SEQUENCE</scope>
</reference>
<keyword evidence="1" id="KW-1133">Transmembrane helix</keyword>
<protein>
    <submittedName>
        <fullName evidence="2">Uncharacterized protein</fullName>
    </submittedName>
</protein>
<dbReference type="EMBL" id="LR031872">
    <property type="protein sequence ID" value="VDC87757.1"/>
    <property type="molecule type" value="Genomic_DNA"/>
</dbReference>
<name>A0A3P6A6U6_BRAOL</name>
<feature type="transmembrane region" description="Helical" evidence="1">
    <location>
        <begin position="62"/>
        <end position="86"/>
    </location>
</feature>
<gene>
    <name evidence="2" type="ORF">BOLC3T14001H</name>
</gene>
<evidence type="ECO:0000256" key="1">
    <source>
        <dbReference type="SAM" id="Phobius"/>
    </source>
</evidence>
<keyword evidence="1" id="KW-0812">Transmembrane</keyword>
<accession>A0A3P6A6U6</accession>
<proteinExistence type="predicted"/>
<sequence>MSFPLCYCPSGGSFFGRWFQLFNFKTISKALIRMITPSFDNISDLVGIPPPMISRYGSKSQWLAVFVNSRFTVIPMMMIYFCRVVFIRITTSRS</sequence>
<keyword evidence="1" id="KW-0472">Membrane</keyword>